<accession>A0A1J4JG61</accession>
<evidence type="ECO:0000256" key="1">
    <source>
        <dbReference type="SAM" id="Coils"/>
    </source>
</evidence>
<dbReference type="Gene3D" id="1.10.287.1490">
    <property type="match status" value="1"/>
</dbReference>
<protein>
    <submittedName>
        <fullName evidence="3">NAC domain containing protein</fullName>
    </submittedName>
</protein>
<name>A0A1J4JG61_9EUKA</name>
<evidence type="ECO:0000313" key="4">
    <source>
        <dbReference type="Proteomes" id="UP000179807"/>
    </source>
</evidence>
<dbReference type="AlphaFoldDB" id="A0A1J4JG61"/>
<feature type="coiled-coil region" evidence="1">
    <location>
        <begin position="115"/>
        <end position="142"/>
    </location>
</feature>
<dbReference type="PROSITE" id="PS50913">
    <property type="entry name" value="GRIP"/>
    <property type="match status" value="1"/>
</dbReference>
<feature type="coiled-coil region" evidence="1">
    <location>
        <begin position="167"/>
        <end position="385"/>
    </location>
</feature>
<keyword evidence="4" id="KW-1185">Reference proteome</keyword>
<dbReference type="Proteomes" id="UP000179807">
    <property type="component" value="Unassembled WGS sequence"/>
</dbReference>
<dbReference type="EMBL" id="MLAK01001104">
    <property type="protein sequence ID" value="OHS97657.1"/>
    <property type="molecule type" value="Genomic_DNA"/>
</dbReference>
<dbReference type="GeneID" id="94829544"/>
<proteinExistence type="predicted"/>
<dbReference type="OrthoDB" id="10625359at2759"/>
<sequence length="485" mass="56488">MKYIRALRKQNTDLLTALKQTEQKLLYQEHHNDELQEEIQKLQNQQTPSQKGAALPSLGNLAGNLGNLGNFSKKITAIFDQKNTSFSICSEIEQISIEPDQISIENHDEQETPQILSLKSQISTLNNQINQLKQSLSNSQQSELTIREFASTLQTKLENKEMLAEDLSTCKNKLNESLQNIEKSEQEIERLKEKIEFLQKELEKANNYTNEIKTQNSSLQMASSDLQQLMNKYSELAEQHENMKEETIKNRIQQQEFERQIENLKESLKKSIRTEQEKDEQIRQLTQQSKELDSEKYGISQQVDALQKMIKFKENEINELKEESQKVIDRLNAGKGSIETEAKIQKMQRLVEKSNTLYAEMQQKAANYENRVHELEKQIFKEKTKGKPIIQIKTPKGSFVLCEGGTYSKCELKNKTVTCYEIFDRSKRMNKESMTDITTKNDEEKFEYLKKLVFQYFNSDSKIKNQLMPVILGLLDLRDEKFGRL</sequence>
<comment type="caution">
    <text evidence="3">The sequence shown here is derived from an EMBL/GenBank/DDBJ whole genome shotgun (WGS) entry which is preliminary data.</text>
</comment>
<dbReference type="VEuPathDB" id="TrichDB:TRFO_09379"/>
<keyword evidence="1" id="KW-0175">Coiled coil</keyword>
<feature type="domain" description="GRIP" evidence="2">
    <location>
        <begin position="439"/>
        <end position="485"/>
    </location>
</feature>
<feature type="coiled-coil region" evidence="1">
    <location>
        <begin position="4"/>
        <end position="45"/>
    </location>
</feature>
<gene>
    <name evidence="3" type="ORF">TRFO_09379</name>
</gene>
<organism evidence="3 4">
    <name type="scientific">Tritrichomonas foetus</name>
    <dbReference type="NCBI Taxonomy" id="1144522"/>
    <lineage>
        <taxon>Eukaryota</taxon>
        <taxon>Metamonada</taxon>
        <taxon>Parabasalia</taxon>
        <taxon>Tritrichomonadida</taxon>
        <taxon>Tritrichomonadidae</taxon>
        <taxon>Tritrichomonas</taxon>
    </lineage>
</organism>
<dbReference type="RefSeq" id="XP_068350794.1">
    <property type="nucleotide sequence ID" value="XM_068494840.1"/>
</dbReference>
<reference evidence="3" key="1">
    <citation type="submission" date="2016-10" db="EMBL/GenBank/DDBJ databases">
        <authorList>
            <person name="Benchimol M."/>
            <person name="Almeida L.G."/>
            <person name="Vasconcelos A.T."/>
            <person name="Perreira-Neves A."/>
            <person name="Rosa I.A."/>
            <person name="Tasca T."/>
            <person name="Bogo M.R."/>
            <person name="de Souza W."/>
        </authorList>
    </citation>
    <scope>NUCLEOTIDE SEQUENCE [LARGE SCALE GENOMIC DNA]</scope>
    <source>
        <strain evidence="3">K</strain>
    </source>
</reference>
<dbReference type="InterPro" id="IPR000237">
    <property type="entry name" value="GRIP_dom"/>
</dbReference>
<evidence type="ECO:0000259" key="2">
    <source>
        <dbReference type="PROSITE" id="PS50913"/>
    </source>
</evidence>
<evidence type="ECO:0000313" key="3">
    <source>
        <dbReference type="EMBL" id="OHS97657.1"/>
    </source>
</evidence>